<name>A0A1H6ZDG0_9BACT</name>
<reference evidence="2" key="1">
    <citation type="submission" date="2016-10" db="EMBL/GenBank/DDBJ databases">
        <authorList>
            <person name="Varghese N."/>
            <person name="Submissions S."/>
        </authorList>
    </citation>
    <scope>NUCLEOTIDE SEQUENCE [LARGE SCALE GENOMIC DNA]</scope>
    <source>
        <strain evidence="2">IBRC-M 10761</strain>
    </source>
</reference>
<accession>A0A1H6ZDG0</accession>
<proteinExistence type="predicted"/>
<evidence type="ECO:0000313" key="2">
    <source>
        <dbReference type="Proteomes" id="UP000199403"/>
    </source>
</evidence>
<gene>
    <name evidence="1" type="ORF">SAMN05192553_104361</name>
</gene>
<sequence>MYGLRPRLSSLGTTPLVGCRGSQFTHTGNIFSNTSINQVLPPLASQNNNKLSEALNLLNFNISHIGTNNKPLFKYTNNLLNFKKIDPKL</sequence>
<protein>
    <submittedName>
        <fullName evidence="1">Uncharacterized protein</fullName>
    </submittedName>
</protein>
<organism evidence="1 2">
    <name type="scientific">Cyclobacterium xiamenense</name>
    <dbReference type="NCBI Taxonomy" id="1297121"/>
    <lineage>
        <taxon>Bacteria</taxon>
        <taxon>Pseudomonadati</taxon>
        <taxon>Bacteroidota</taxon>
        <taxon>Cytophagia</taxon>
        <taxon>Cytophagales</taxon>
        <taxon>Cyclobacteriaceae</taxon>
        <taxon>Cyclobacterium</taxon>
    </lineage>
</organism>
<dbReference type="AlphaFoldDB" id="A0A1H6ZDG0"/>
<keyword evidence="2" id="KW-1185">Reference proteome</keyword>
<evidence type="ECO:0000313" key="1">
    <source>
        <dbReference type="EMBL" id="SEJ50716.1"/>
    </source>
</evidence>
<dbReference type="EMBL" id="FNZH01000004">
    <property type="protein sequence ID" value="SEJ50716.1"/>
    <property type="molecule type" value="Genomic_DNA"/>
</dbReference>
<dbReference type="Proteomes" id="UP000199403">
    <property type="component" value="Unassembled WGS sequence"/>
</dbReference>